<dbReference type="Proteomes" id="UP000297564">
    <property type="component" value="Unassembled WGS sequence"/>
</dbReference>
<accession>A0A4Z0BJW2</accession>
<proteinExistence type="predicted"/>
<evidence type="ECO:0000256" key="1">
    <source>
        <dbReference type="SAM" id="MobiDB-lite"/>
    </source>
</evidence>
<dbReference type="AlphaFoldDB" id="A0A4Z0BJW2"/>
<dbReference type="RefSeq" id="WP_135285854.1">
    <property type="nucleotide sequence ID" value="NZ_SMLL01000005.1"/>
</dbReference>
<sequence>MIANEGASPSAEPTVSPLPLRGAGATKPILATMPGGDATWNRYVEDYLPRNGGTPSDYRALLKLSKGRELLLLNGSVGRRQRYRDLIFAILLKLTGNRTPVLIQDATWEPDSQSLGRSLPFLKPLLPALARLAIRAMDAPHVHYAVLSSKELETFPRSWGVDAHRVVFQPFPNTLHASRGMATRHEDYLFTGGNSVRDYLLLEAALKGTSIEVRAATSWEPTLGLPHLRAHPTSHEEFMSLMANSRAVVIPLRRTVRSAGQQTYLNAMGLGKAVIVTDAPGVSDYIVNGVTGVIVAPEPQSLRAALLHVVDPANASYYAQMGERARTDVFRRFNEETFRHGLLRHAAAITGKPLHPDKLEESAG</sequence>
<keyword evidence="3" id="KW-1185">Reference proteome</keyword>
<dbReference type="OrthoDB" id="790821at2"/>
<evidence type="ECO:0000313" key="2">
    <source>
        <dbReference type="EMBL" id="TFY98703.1"/>
    </source>
</evidence>
<gene>
    <name evidence="2" type="ORF">EZ242_14380</name>
</gene>
<dbReference type="Pfam" id="PF13692">
    <property type="entry name" value="Glyco_trans_1_4"/>
    <property type="match status" value="1"/>
</dbReference>
<organism evidence="2 3">
    <name type="scientific">Ramlibacter rhizophilus</name>
    <dbReference type="NCBI Taxonomy" id="1781167"/>
    <lineage>
        <taxon>Bacteria</taxon>
        <taxon>Pseudomonadati</taxon>
        <taxon>Pseudomonadota</taxon>
        <taxon>Betaproteobacteria</taxon>
        <taxon>Burkholderiales</taxon>
        <taxon>Comamonadaceae</taxon>
        <taxon>Ramlibacter</taxon>
    </lineage>
</organism>
<reference evidence="2 3" key="1">
    <citation type="submission" date="2019-03" db="EMBL/GenBank/DDBJ databases">
        <title>Ramlibacter rhizophilus CCTCC AB2015357, whole genome shotgun sequence.</title>
        <authorList>
            <person name="Zhang X."/>
            <person name="Feng G."/>
            <person name="Zhu H."/>
        </authorList>
    </citation>
    <scope>NUCLEOTIDE SEQUENCE [LARGE SCALE GENOMIC DNA]</scope>
    <source>
        <strain evidence="2 3">CCTCC AB2015357</strain>
    </source>
</reference>
<comment type="caution">
    <text evidence="2">The sequence shown here is derived from an EMBL/GenBank/DDBJ whole genome shotgun (WGS) entry which is preliminary data.</text>
</comment>
<dbReference type="GO" id="GO:0016740">
    <property type="term" value="F:transferase activity"/>
    <property type="evidence" value="ECO:0007669"/>
    <property type="project" value="UniProtKB-KW"/>
</dbReference>
<keyword evidence="2" id="KW-0808">Transferase</keyword>
<name>A0A4Z0BJW2_9BURK</name>
<evidence type="ECO:0000313" key="3">
    <source>
        <dbReference type="Proteomes" id="UP000297564"/>
    </source>
</evidence>
<dbReference type="Gene3D" id="3.40.50.2000">
    <property type="entry name" value="Glycogen Phosphorylase B"/>
    <property type="match status" value="1"/>
</dbReference>
<dbReference type="SUPFAM" id="SSF53756">
    <property type="entry name" value="UDP-Glycosyltransferase/glycogen phosphorylase"/>
    <property type="match status" value="1"/>
</dbReference>
<protein>
    <submittedName>
        <fullName evidence="2">Glycosyltransferase</fullName>
    </submittedName>
</protein>
<dbReference type="EMBL" id="SMLL01000005">
    <property type="protein sequence ID" value="TFY98703.1"/>
    <property type="molecule type" value="Genomic_DNA"/>
</dbReference>
<feature type="region of interest" description="Disordered" evidence="1">
    <location>
        <begin position="1"/>
        <end position="20"/>
    </location>
</feature>
<dbReference type="CDD" id="cd01635">
    <property type="entry name" value="Glycosyltransferase_GTB-type"/>
    <property type="match status" value="1"/>
</dbReference>